<dbReference type="Gene3D" id="1.50.10.20">
    <property type="match status" value="1"/>
</dbReference>
<organism evidence="1 2">
    <name type="scientific">Eisenbergiella massiliensis</name>
    <dbReference type="NCBI Taxonomy" id="1720294"/>
    <lineage>
        <taxon>Bacteria</taxon>
        <taxon>Bacillati</taxon>
        <taxon>Bacillota</taxon>
        <taxon>Clostridia</taxon>
        <taxon>Lachnospirales</taxon>
        <taxon>Lachnospiraceae</taxon>
        <taxon>Eisenbergiella</taxon>
    </lineage>
</organism>
<accession>A0A3E3ICR9</accession>
<gene>
    <name evidence="1" type="ORF">DXC51_00080</name>
</gene>
<dbReference type="InterPro" id="IPR008928">
    <property type="entry name" value="6-hairpin_glycosidase_sf"/>
</dbReference>
<evidence type="ECO:0000313" key="1">
    <source>
        <dbReference type="EMBL" id="RGE64781.1"/>
    </source>
</evidence>
<proteinExistence type="predicted"/>
<evidence type="ECO:0000313" key="2">
    <source>
        <dbReference type="Proteomes" id="UP000260812"/>
    </source>
</evidence>
<comment type="caution">
    <text evidence="1">The sequence shown here is derived from an EMBL/GenBank/DDBJ whole genome shotgun (WGS) entry which is preliminary data.</text>
</comment>
<name>A0A3E3ICR9_9FIRM</name>
<protein>
    <recommendedName>
        <fullName evidence="3">Glycosyl hydrolase family 88</fullName>
    </recommendedName>
</protein>
<dbReference type="EMBL" id="QVLV01000001">
    <property type="protein sequence ID" value="RGE64781.1"/>
    <property type="molecule type" value="Genomic_DNA"/>
</dbReference>
<dbReference type="AlphaFoldDB" id="A0A3E3ICR9"/>
<dbReference type="SUPFAM" id="SSF48208">
    <property type="entry name" value="Six-hairpin glycosidases"/>
    <property type="match status" value="1"/>
</dbReference>
<sequence length="439" mass="50463">MAMHDIVRMEYTKLHSRAEYKKSLQEAGAAIIRSCIDLNWNNEWQAYTDMSCCPPQKPDLKAWRPVYEIGWTGIAELACPFIMGEKLLGLPKNYFEKARNGWELFDQIADAFHEESGLLNDLVAPVDESGSLVNGWWIWYHIAEDCHCAYNNGKAVHEMLKTAEFLHNRGEAYPEHWLSVCLKVLDTIIALQREDGNYGYTYSHNEKKVLDWDGFAGCWFLPCMVYAYRLTGEEKYLDSARKAETFYSKYVLDLNCYGTPMDTWKAVDEEGNLAFVRGTRLLYETTGEKKYLEHLEAGACYEYLWRYGYASRPENDPLKDGWNSCGGSITSISNPHIHPMGVIIDGDLRYLAAATGDEYHRMRADDSTAWMMQNLELYPEKSGYGQYGITSERFCPSDGLVTERYSDGRPYSSWFSFNLWATANVLEAIMDLLAEEEKE</sequence>
<evidence type="ECO:0008006" key="3">
    <source>
        <dbReference type="Google" id="ProtNLM"/>
    </source>
</evidence>
<reference evidence="1" key="1">
    <citation type="submission" date="2018-08" db="EMBL/GenBank/DDBJ databases">
        <title>A genome reference for cultivated species of the human gut microbiota.</title>
        <authorList>
            <person name="Zou Y."/>
            <person name="Xue W."/>
            <person name="Luo G."/>
        </authorList>
    </citation>
    <scope>NUCLEOTIDE SEQUENCE [LARGE SCALE GENOMIC DNA]</scope>
    <source>
        <strain evidence="1">TF05-5AC</strain>
    </source>
</reference>
<dbReference type="GO" id="GO:0005975">
    <property type="term" value="P:carbohydrate metabolic process"/>
    <property type="evidence" value="ECO:0007669"/>
    <property type="project" value="InterPro"/>
</dbReference>
<dbReference type="Proteomes" id="UP000260812">
    <property type="component" value="Unassembled WGS sequence"/>
</dbReference>
<keyword evidence="2" id="KW-1185">Reference proteome</keyword>